<accession>A0AAJ8E0G8</accession>
<evidence type="ECO:0000313" key="1">
    <source>
        <dbReference type="RefSeq" id="XP_059602467.1"/>
    </source>
</evidence>
<organism evidence="1">
    <name type="scientific">Aspergillus niger</name>
    <dbReference type="NCBI Taxonomy" id="5061"/>
    <lineage>
        <taxon>Eukaryota</taxon>
        <taxon>Fungi</taxon>
        <taxon>Dikarya</taxon>
        <taxon>Ascomycota</taxon>
        <taxon>Pezizomycotina</taxon>
        <taxon>Eurotiomycetes</taxon>
        <taxon>Eurotiomycetidae</taxon>
        <taxon>Eurotiales</taxon>
        <taxon>Aspergillaceae</taxon>
        <taxon>Aspergillus</taxon>
        <taxon>Aspergillus subgen. Circumdati</taxon>
    </lineage>
</organism>
<reference evidence="1" key="2">
    <citation type="submission" date="2025-08" db="UniProtKB">
        <authorList>
            <consortium name="RefSeq"/>
        </authorList>
    </citation>
    <scope>IDENTIFICATION</scope>
</reference>
<protein>
    <submittedName>
        <fullName evidence="1">Uncharacterized protein</fullName>
    </submittedName>
</protein>
<proteinExistence type="predicted"/>
<sequence>MTEQHITASSYALFAGNGKRSQYTVSSFAFATSSGTQWAAHSWCGYQGAPSVLTTIYAARGVLQQTGSMETARISPSDQSTASPKEGAFSNLPSQVIRINQSGQHLTVWIFLGGIQFAWLSDRLPTKKSRNLGECPIL</sequence>
<dbReference type="RefSeq" id="XP_059602467.1">
    <property type="nucleotide sequence ID" value="XM_059744526.1"/>
</dbReference>
<dbReference type="AlphaFoldDB" id="A0AAJ8E0G8"/>
<dbReference type="KEGG" id="ang:An15g02220"/>
<reference evidence="1" key="1">
    <citation type="submission" date="2025-02" db="EMBL/GenBank/DDBJ databases">
        <authorList>
            <consortium name="NCBI Genome Project"/>
        </authorList>
    </citation>
    <scope>NUCLEOTIDE SEQUENCE</scope>
</reference>
<gene>
    <name evidence="1" type="ORF">An15g02220</name>
</gene>
<dbReference type="GeneID" id="84593115"/>
<name>A0AAJ8E0G8_ASPNG</name>
<dbReference type="VEuPathDB" id="FungiDB:An15g02220"/>